<proteinExistence type="predicted"/>
<reference evidence="2" key="1">
    <citation type="submission" date="2021-02" db="EMBL/GenBank/DDBJ databases">
        <title>Psilocybe cubensis genome.</title>
        <authorList>
            <person name="Mckernan K.J."/>
            <person name="Crawford S."/>
            <person name="Trippe A."/>
            <person name="Kane L.T."/>
            <person name="Mclaughlin S."/>
        </authorList>
    </citation>
    <scope>NUCLEOTIDE SEQUENCE [LARGE SCALE GENOMIC DNA]</scope>
    <source>
        <strain evidence="2">MGC-MH-2018</strain>
    </source>
</reference>
<organism evidence="2">
    <name type="scientific">Psilocybe cubensis</name>
    <name type="common">Psychedelic mushroom</name>
    <name type="synonym">Stropharia cubensis</name>
    <dbReference type="NCBI Taxonomy" id="181762"/>
    <lineage>
        <taxon>Eukaryota</taxon>
        <taxon>Fungi</taxon>
        <taxon>Dikarya</taxon>
        <taxon>Basidiomycota</taxon>
        <taxon>Agaricomycotina</taxon>
        <taxon>Agaricomycetes</taxon>
        <taxon>Agaricomycetidae</taxon>
        <taxon>Agaricales</taxon>
        <taxon>Agaricineae</taxon>
        <taxon>Strophariaceae</taxon>
        <taxon>Psilocybe</taxon>
    </lineage>
</organism>
<feature type="transmembrane region" description="Helical" evidence="1">
    <location>
        <begin position="12"/>
        <end position="31"/>
    </location>
</feature>
<feature type="transmembrane region" description="Helical" evidence="1">
    <location>
        <begin position="86"/>
        <end position="103"/>
    </location>
</feature>
<keyword evidence="1" id="KW-0472">Membrane</keyword>
<feature type="transmembrane region" description="Helical" evidence="1">
    <location>
        <begin position="150"/>
        <end position="174"/>
    </location>
</feature>
<gene>
    <name evidence="2" type="ORF">JR316_004375</name>
</gene>
<dbReference type="EMBL" id="JAFIQS010000004">
    <property type="protein sequence ID" value="KAG5169993.1"/>
    <property type="molecule type" value="Genomic_DNA"/>
</dbReference>
<accession>A0A8H7Y2I1</accession>
<evidence type="ECO:0000256" key="1">
    <source>
        <dbReference type="SAM" id="Phobius"/>
    </source>
</evidence>
<keyword evidence="1" id="KW-0812">Transmembrane</keyword>
<protein>
    <submittedName>
        <fullName evidence="2">Uncharacterized protein</fullName>
    </submittedName>
</protein>
<keyword evidence="1" id="KW-1133">Transmembrane helix</keyword>
<name>A0A8H7Y2I1_PSICU</name>
<feature type="transmembrane region" description="Helical" evidence="1">
    <location>
        <begin position="43"/>
        <end position="65"/>
    </location>
</feature>
<evidence type="ECO:0000313" key="2">
    <source>
        <dbReference type="EMBL" id="KAG5169993.1"/>
    </source>
</evidence>
<dbReference type="AlphaFoldDB" id="A0A8H7Y2I1"/>
<comment type="caution">
    <text evidence="2">The sequence shown here is derived from an EMBL/GenBank/DDBJ whole genome shotgun (WGS) entry which is preliminary data.</text>
</comment>
<feature type="transmembrane region" description="Helical" evidence="1">
    <location>
        <begin position="186"/>
        <end position="212"/>
    </location>
</feature>
<sequence length="229" mass="24987">MQAMLLNGSALLNIYTSAAFLLQFYLTLLAVQNSRELPTITFALMQIVPIFIFLGAVLATLVVAASNPDLIHPTLTGMYCEIESSTLNITLTAVGLVGVLTTVSTKGEYLTGLTRAMQELPIVILLINLIRRRKSLHSPGLPAILRHPSVIPRAFGYTFVLFLVFVLGIASLFLKDSKTLSQVFDIVISVGSAVTAVVFATESDILKVWFFWRNLKETDIKEGVPTASV</sequence>
<dbReference type="OrthoDB" id="10579654at2759"/>